<reference evidence="2 3" key="1">
    <citation type="submission" date="2019-06" db="EMBL/GenBank/DDBJ databases">
        <title>Sequencing the genomes of 1000 actinobacteria strains.</title>
        <authorList>
            <person name="Klenk H.-P."/>
        </authorList>
    </citation>
    <scope>NUCLEOTIDE SEQUENCE [LARGE SCALE GENOMIC DNA]</scope>
    <source>
        <strain evidence="2 3">DSM 44826</strain>
    </source>
</reference>
<keyword evidence="1" id="KW-0812">Transmembrane</keyword>
<sequence length="88" mass="9245">MKNLRSLLALLLVPLLLPVQLGTALLRVHVSRAKRARAIGDRGALSIEMALIVVVVVAIAGAVVTLVMNLGQSAKDKIPTTLPTITVT</sequence>
<dbReference type="Proteomes" id="UP000317940">
    <property type="component" value="Unassembled WGS sequence"/>
</dbReference>
<dbReference type="EMBL" id="VIWT01000001">
    <property type="protein sequence ID" value="TWF96461.1"/>
    <property type="molecule type" value="Genomic_DNA"/>
</dbReference>
<protein>
    <submittedName>
        <fullName evidence="2">Uncharacterized protein</fullName>
    </submittedName>
</protein>
<dbReference type="AlphaFoldDB" id="A0A561UAS4"/>
<evidence type="ECO:0000313" key="3">
    <source>
        <dbReference type="Proteomes" id="UP000317940"/>
    </source>
</evidence>
<keyword evidence="1" id="KW-0472">Membrane</keyword>
<name>A0A561UAS4_9ACTN</name>
<organism evidence="2 3">
    <name type="scientific">Kitasatospora viridis</name>
    <dbReference type="NCBI Taxonomy" id="281105"/>
    <lineage>
        <taxon>Bacteria</taxon>
        <taxon>Bacillati</taxon>
        <taxon>Actinomycetota</taxon>
        <taxon>Actinomycetes</taxon>
        <taxon>Kitasatosporales</taxon>
        <taxon>Streptomycetaceae</taxon>
        <taxon>Kitasatospora</taxon>
    </lineage>
</organism>
<proteinExistence type="predicted"/>
<gene>
    <name evidence="2" type="ORF">FHX73_11233</name>
</gene>
<keyword evidence="1" id="KW-1133">Transmembrane helix</keyword>
<comment type="caution">
    <text evidence="2">The sequence shown here is derived from an EMBL/GenBank/DDBJ whole genome shotgun (WGS) entry which is preliminary data.</text>
</comment>
<evidence type="ECO:0000256" key="1">
    <source>
        <dbReference type="SAM" id="Phobius"/>
    </source>
</evidence>
<keyword evidence="3" id="KW-1185">Reference proteome</keyword>
<dbReference type="RefSeq" id="WP_170304801.1">
    <property type="nucleotide sequence ID" value="NZ_BAAAMZ010000004.1"/>
</dbReference>
<evidence type="ECO:0000313" key="2">
    <source>
        <dbReference type="EMBL" id="TWF96461.1"/>
    </source>
</evidence>
<accession>A0A561UAS4</accession>
<feature type="transmembrane region" description="Helical" evidence="1">
    <location>
        <begin position="45"/>
        <end position="68"/>
    </location>
</feature>